<evidence type="ECO:0000259" key="1">
    <source>
        <dbReference type="SMART" id="SM00382"/>
    </source>
</evidence>
<dbReference type="SMART" id="SM00382">
    <property type="entry name" value="AAA"/>
    <property type="match status" value="1"/>
</dbReference>
<evidence type="ECO:0000313" key="3">
    <source>
        <dbReference type="Proteomes" id="UP000470772"/>
    </source>
</evidence>
<proteinExistence type="predicted"/>
<dbReference type="PANTHER" id="PTHR30121">
    <property type="entry name" value="UNCHARACTERIZED PROTEIN YJGR-RELATED"/>
    <property type="match status" value="1"/>
</dbReference>
<organism evidence="2 3">
    <name type="scientific">Sulfuracidifex metallicus DSM 6482 = JCM 9184</name>
    <dbReference type="NCBI Taxonomy" id="523847"/>
    <lineage>
        <taxon>Archaea</taxon>
        <taxon>Thermoproteota</taxon>
        <taxon>Thermoprotei</taxon>
        <taxon>Sulfolobales</taxon>
        <taxon>Sulfolobaceae</taxon>
        <taxon>Sulfuracidifex</taxon>
    </lineage>
</organism>
<dbReference type="EMBL" id="WGGD01000005">
    <property type="protein sequence ID" value="MUN29609.1"/>
    <property type="molecule type" value="Genomic_DNA"/>
</dbReference>
<dbReference type="SUPFAM" id="SSF52540">
    <property type="entry name" value="P-loop containing nucleoside triphosphate hydrolases"/>
    <property type="match status" value="1"/>
</dbReference>
<keyword evidence="3" id="KW-1185">Reference proteome</keyword>
<protein>
    <submittedName>
        <fullName evidence="2">DUF853 family protein</fullName>
    </submittedName>
</protein>
<dbReference type="Pfam" id="PF01935">
    <property type="entry name" value="DUF87"/>
    <property type="match status" value="1"/>
</dbReference>
<dbReference type="PANTHER" id="PTHR30121:SF1">
    <property type="entry name" value="AAA+ ATPASE DOMAIN-CONTAINING PROTEIN"/>
    <property type="match status" value="1"/>
</dbReference>
<dbReference type="InterPro" id="IPR003593">
    <property type="entry name" value="AAA+_ATPase"/>
</dbReference>
<name>A0A6A9QN78_SULME</name>
<dbReference type="InterPro" id="IPR027417">
    <property type="entry name" value="P-loop_NTPase"/>
</dbReference>
<dbReference type="AlphaFoldDB" id="A0A6A9QN78"/>
<dbReference type="Proteomes" id="UP000470772">
    <property type="component" value="Unassembled WGS sequence"/>
</dbReference>
<accession>A0A6A9QN78</accession>
<sequence length="549" mass="61789">MINLENLESELDLDNQVRKLIEEARTRASSAGEVVGLASRVTPLSHGKDNREIKAEVPFEVYLKKRFLVGSYLGISLPVSKTLVLGRVNAVERSDILAVSKVPALSPIEDASGIATYLALTIELLSEEVDGEVVPPSSPVDPQSPIFVPNEQFIKKMLGLPEKGTEIGRVMEGYKETRVEVRLTHDILRHHMLVVGTTGAGKTNFLKLIAKNSEVPTMVFDIQGDYVKTVAEMGGTVVVPITREYANLEIIEFLDIFLKRTNMLGYMPKELNGNKVVMRNEAGNEFTLYLTAFLLSEIYQYLPDVSPFFTPQGASYFKAITRDCITTIDQWEEDCSDMMNEMRIHKLTQDSIIRTVGLLKETGIIDVKIPGTKGRSKRDFFGEPNYEEVMKQKSVIDLRWALEKGTSSATISAFLVSQRIFERVDKIYKTEGKETPFLMIFDEAHEYFPQGRREEDKEGLERLINRILRLGRVRGIGTVLATHRPTDLNRLILTLTNTKVAMRADEDALKEIGMEDYAGMLQASPAGYGVMRTFSMKVHDLIFRSLKFS</sequence>
<dbReference type="InterPro" id="IPR002789">
    <property type="entry name" value="HerA_central"/>
</dbReference>
<dbReference type="OrthoDB" id="10575at2157"/>
<comment type="caution">
    <text evidence="2">The sequence shown here is derived from an EMBL/GenBank/DDBJ whole genome shotgun (WGS) entry which is preliminary data.</text>
</comment>
<dbReference type="Gene3D" id="3.40.50.300">
    <property type="entry name" value="P-loop containing nucleotide triphosphate hydrolases"/>
    <property type="match status" value="2"/>
</dbReference>
<feature type="domain" description="AAA+ ATPase" evidence="1">
    <location>
        <begin position="188"/>
        <end position="506"/>
    </location>
</feature>
<reference evidence="2 3" key="1">
    <citation type="submission" date="2019-10" db="EMBL/GenBank/DDBJ databases">
        <title>Sequencing and Assembly of Multiple Reported Metal-Biooxidizing Members of the Extremely Thermoacidophilic Archaeal Family Sulfolobaceae.</title>
        <authorList>
            <person name="Counts J.A."/>
            <person name="Kelly R.M."/>
        </authorList>
    </citation>
    <scope>NUCLEOTIDE SEQUENCE [LARGE SCALE GENOMIC DNA]</scope>
    <source>
        <strain evidence="2 3">DSM 6482</strain>
    </source>
</reference>
<evidence type="ECO:0000313" key="2">
    <source>
        <dbReference type="EMBL" id="MUN29609.1"/>
    </source>
</evidence>
<dbReference type="InterPro" id="IPR051162">
    <property type="entry name" value="T4SS_component"/>
</dbReference>
<gene>
    <name evidence="2" type="ORF">GC250_09205</name>
</gene>